<dbReference type="Gene3D" id="1.10.10.60">
    <property type="entry name" value="Homeodomain-like"/>
    <property type="match status" value="1"/>
</dbReference>
<evidence type="ECO:0008006" key="4">
    <source>
        <dbReference type="Google" id="ProtNLM"/>
    </source>
</evidence>
<dbReference type="PANTHER" id="PTHR47807:SF1">
    <property type="entry name" value="PROTEIN TBF1"/>
    <property type="match status" value="1"/>
</dbReference>
<proteinExistence type="predicted"/>
<dbReference type="AlphaFoldDB" id="W2SCN2"/>
<organism evidence="2 3">
    <name type="scientific">Cyphellophora europaea (strain CBS 101466)</name>
    <name type="common">Phialophora europaea</name>
    <dbReference type="NCBI Taxonomy" id="1220924"/>
    <lineage>
        <taxon>Eukaryota</taxon>
        <taxon>Fungi</taxon>
        <taxon>Dikarya</taxon>
        <taxon>Ascomycota</taxon>
        <taxon>Pezizomycotina</taxon>
        <taxon>Eurotiomycetes</taxon>
        <taxon>Chaetothyriomycetidae</taxon>
        <taxon>Chaetothyriales</taxon>
        <taxon>Cyphellophoraceae</taxon>
        <taxon>Cyphellophora</taxon>
    </lineage>
</organism>
<dbReference type="Proteomes" id="UP000030752">
    <property type="component" value="Unassembled WGS sequence"/>
</dbReference>
<reference evidence="2 3" key="1">
    <citation type="submission" date="2013-03" db="EMBL/GenBank/DDBJ databases">
        <title>The Genome Sequence of Phialophora europaea CBS 101466.</title>
        <authorList>
            <consortium name="The Broad Institute Genomics Platform"/>
            <person name="Cuomo C."/>
            <person name="de Hoog S."/>
            <person name="Gorbushina A."/>
            <person name="Walker B."/>
            <person name="Young S.K."/>
            <person name="Zeng Q."/>
            <person name="Gargeya S."/>
            <person name="Fitzgerald M."/>
            <person name="Haas B."/>
            <person name="Abouelleil A."/>
            <person name="Allen A.W."/>
            <person name="Alvarado L."/>
            <person name="Arachchi H.M."/>
            <person name="Berlin A.M."/>
            <person name="Chapman S.B."/>
            <person name="Gainer-Dewar J."/>
            <person name="Goldberg J."/>
            <person name="Griggs A."/>
            <person name="Gujja S."/>
            <person name="Hansen M."/>
            <person name="Howarth C."/>
            <person name="Imamovic A."/>
            <person name="Ireland A."/>
            <person name="Larimer J."/>
            <person name="McCowan C."/>
            <person name="Murphy C."/>
            <person name="Pearson M."/>
            <person name="Poon T.W."/>
            <person name="Priest M."/>
            <person name="Roberts A."/>
            <person name="Saif S."/>
            <person name="Shea T."/>
            <person name="Sisk P."/>
            <person name="Sykes S."/>
            <person name="Wortman J."/>
            <person name="Nusbaum C."/>
            <person name="Birren B."/>
        </authorList>
    </citation>
    <scope>NUCLEOTIDE SEQUENCE [LARGE SCALE GENOMIC DNA]</scope>
    <source>
        <strain evidence="2 3">CBS 101466</strain>
    </source>
</reference>
<evidence type="ECO:0000313" key="2">
    <source>
        <dbReference type="EMBL" id="ETN45793.1"/>
    </source>
</evidence>
<dbReference type="EMBL" id="KB822712">
    <property type="protein sequence ID" value="ETN45793.1"/>
    <property type="molecule type" value="Genomic_DNA"/>
</dbReference>
<dbReference type="eggNOG" id="ENOG502SP4F">
    <property type="taxonomic scope" value="Eukaryota"/>
</dbReference>
<dbReference type="VEuPathDB" id="FungiDB:HMPREF1541_09626"/>
<feature type="compositionally biased region" description="Basic and acidic residues" evidence="1">
    <location>
        <begin position="527"/>
        <end position="539"/>
    </location>
</feature>
<feature type="compositionally biased region" description="Basic and acidic residues" evidence="1">
    <location>
        <begin position="559"/>
        <end position="570"/>
    </location>
</feature>
<dbReference type="STRING" id="1220924.W2SCN2"/>
<feature type="region of interest" description="Disordered" evidence="1">
    <location>
        <begin position="520"/>
        <end position="650"/>
    </location>
</feature>
<feature type="compositionally biased region" description="Polar residues" evidence="1">
    <location>
        <begin position="573"/>
        <end position="588"/>
    </location>
</feature>
<dbReference type="InParanoid" id="W2SCN2"/>
<protein>
    <recommendedName>
        <fullName evidence="4">Myb-like domain-containing protein</fullName>
    </recommendedName>
</protein>
<dbReference type="HOGENOM" id="CLU_356008_0_0_1"/>
<dbReference type="PANTHER" id="PTHR47807">
    <property type="entry name" value="PROTEIN TBF1"/>
    <property type="match status" value="1"/>
</dbReference>
<gene>
    <name evidence="2" type="ORF">HMPREF1541_09626</name>
</gene>
<sequence>MPSSRGGLSRQRRDAPQSPQKSQPAANSPRPTRRSTRSASRDREVPSSAPPAQELDAVIEEEVSDENGNREPSVGQSDSDISATTNSELQSLDAELIIDCLPSLCDDSTKILNLFRGVDGPTLAQLSESIHDPSTTACKRFELHVNRYGVSASAFGTTNRLFLNSEMIVLRLKADNDAVDNGRWRPDAVLYLANLAFFLATIVGGGDEQIDVALRRSYPVFPSLFTSIDPSSRFATKLIEETVDYGNKLRTQVFIKHARENMDQPNFDPDDILRQVFYSSDSGLGGLDFTGDRFTQCAEQVNSHIRQLRTFITQDSTTPIRLEELEAQYTWPEFMFQTQQWVMARRQELEASLGAQDGVADIVDHLQRGELTLEYPESSHIVSSPARTRETHGTTAATGQLVKSLQWMKAHNAQLSGLPMTDVDSQSQSAQGEIAESVADDNMANFGPDMVINDQDLQLANMLTSQFEAERAATQSQQIMAQLAVQAEEANKENRGPIAANLPAANPAPRFTDRQEGAQRIPWEEATQPRDHNGKRAAADSDDDEDDFVTDARPQAKRSHMEDNTLDPRLRHNPTSTIEMEEVGTSQPNLPPSAQPRPLSGRGGNKTGVVAALPASSGVTATQRSPVSSAGPSTSTDAVRPQSQASDVDVSASQSYRLVQERAKVATRELKHRQALPLITEGLPGESTQGPASPASQPAATYQERKAWTMQEETALIDFIGVYGPAYSKILKADNEEPVKYLQHRGQVQLKDKARNIKFAYLKAGDSLPAGFGAVSIGAKMVAKLREMGIEVEVSAGVDLTTRLRDKC</sequence>
<dbReference type="GeneID" id="19976965"/>
<feature type="region of interest" description="Disordered" evidence="1">
    <location>
        <begin position="1"/>
        <end position="82"/>
    </location>
</feature>
<feature type="compositionally biased region" description="Polar residues" evidence="1">
    <location>
        <begin position="617"/>
        <end position="650"/>
    </location>
</feature>
<dbReference type="RefSeq" id="XP_008712521.1">
    <property type="nucleotide sequence ID" value="XM_008714299.1"/>
</dbReference>
<feature type="compositionally biased region" description="Polar residues" evidence="1">
    <location>
        <begin position="17"/>
        <end position="26"/>
    </location>
</feature>
<dbReference type="InterPro" id="IPR052833">
    <property type="entry name" value="Telomeric_DNA-bd_trans-reg"/>
</dbReference>
<dbReference type="CDD" id="cd11660">
    <property type="entry name" value="SANT_TRF"/>
    <property type="match status" value="1"/>
</dbReference>
<dbReference type="OrthoDB" id="5398572at2759"/>
<feature type="compositionally biased region" description="Acidic residues" evidence="1">
    <location>
        <begin position="540"/>
        <end position="549"/>
    </location>
</feature>
<accession>W2SCN2</accession>
<name>W2SCN2_CYPE1</name>
<evidence type="ECO:0000313" key="3">
    <source>
        <dbReference type="Proteomes" id="UP000030752"/>
    </source>
</evidence>
<dbReference type="GO" id="GO:0010833">
    <property type="term" value="P:telomere maintenance via telomere lengthening"/>
    <property type="evidence" value="ECO:0007669"/>
    <property type="project" value="TreeGrafter"/>
</dbReference>
<dbReference type="GO" id="GO:0003691">
    <property type="term" value="F:double-stranded telomeric DNA binding"/>
    <property type="evidence" value="ECO:0007669"/>
    <property type="project" value="TreeGrafter"/>
</dbReference>
<keyword evidence="3" id="KW-1185">Reference proteome</keyword>
<evidence type="ECO:0000256" key="1">
    <source>
        <dbReference type="SAM" id="MobiDB-lite"/>
    </source>
</evidence>